<protein>
    <submittedName>
        <fullName evidence="1">Uncharacterized protein</fullName>
    </submittedName>
</protein>
<comment type="caution">
    <text evidence="1">The sequence shown here is derived from an EMBL/GenBank/DDBJ whole genome shotgun (WGS) entry which is preliminary data.</text>
</comment>
<evidence type="ECO:0000313" key="2">
    <source>
        <dbReference type="Proteomes" id="UP000320176"/>
    </source>
</evidence>
<reference evidence="1 2" key="1">
    <citation type="submission" date="2019-02" db="EMBL/GenBank/DDBJ databases">
        <title>Deep-cultivation of Planctomycetes and their phenomic and genomic characterization uncovers novel biology.</title>
        <authorList>
            <person name="Wiegand S."/>
            <person name="Jogler M."/>
            <person name="Boedeker C."/>
            <person name="Pinto D."/>
            <person name="Vollmers J."/>
            <person name="Rivas-Marin E."/>
            <person name="Kohn T."/>
            <person name="Peeters S.H."/>
            <person name="Heuer A."/>
            <person name="Rast P."/>
            <person name="Oberbeckmann S."/>
            <person name="Bunk B."/>
            <person name="Jeske O."/>
            <person name="Meyerdierks A."/>
            <person name="Storesund J.E."/>
            <person name="Kallscheuer N."/>
            <person name="Luecker S."/>
            <person name="Lage O.M."/>
            <person name="Pohl T."/>
            <person name="Merkel B.J."/>
            <person name="Hornburger P."/>
            <person name="Mueller R.-W."/>
            <person name="Bruemmer F."/>
            <person name="Labrenz M."/>
            <person name="Spormann A.M."/>
            <person name="Op Den Camp H."/>
            <person name="Overmann J."/>
            <person name="Amann R."/>
            <person name="Jetten M.S.M."/>
            <person name="Mascher T."/>
            <person name="Medema M.H."/>
            <person name="Devos D.P."/>
            <person name="Kaster A.-K."/>
            <person name="Ovreas L."/>
            <person name="Rohde M."/>
            <person name="Galperin M.Y."/>
            <person name="Jogler C."/>
        </authorList>
    </citation>
    <scope>NUCLEOTIDE SEQUENCE [LARGE SCALE GENOMIC DNA]</scope>
    <source>
        <strain evidence="1 2">Pla52n</strain>
    </source>
</reference>
<organism evidence="1 2">
    <name type="scientific">Stieleria varia</name>
    <dbReference type="NCBI Taxonomy" id="2528005"/>
    <lineage>
        <taxon>Bacteria</taxon>
        <taxon>Pseudomonadati</taxon>
        <taxon>Planctomycetota</taxon>
        <taxon>Planctomycetia</taxon>
        <taxon>Pirellulales</taxon>
        <taxon>Pirellulaceae</taxon>
        <taxon>Stieleria</taxon>
    </lineage>
</organism>
<sequence>MRLAVLGAGNLNDVDLHPLLQRFHQITLLDWDRNAVVAGVERQAKVHEDLWPSDRIEIPPAIDLSTHSSELQSLEPFQVIASVGLLSQMIERELAQLAGLGVNDPVVISERLHHVRTRHFEIIDRMLSPEGTALLTTEFVSSDTLPGLAQVPEEQLAPVLRDAMLAGNFFSGMQPASVLDSARQVFQAGHRRIEPGTPWLWDFGPRTYAVVPYFILPPRRSISPRH</sequence>
<dbReference type="EMBL" id="SJPN01000003">
    <property type="protein sequence ID" value="TWU04326.1"/>
    <property type="molecule type" value="Genomic_DNA"/>
</dbReference>
<dbReference type="Proteomes" id="UP000320176">
    <property type="component" value="Unassembled WGS sequence"/>
</dbReference>
<name>A0A5C6AZA5_9BACT</name>
<evidence type="ECO:0000313" key="1">
    <source>
        <dbReference type="EMBL" id="TWU04326.1"/>
    </source>
</evidence>
<dbReference type="AlphaFoldDB" id="A0A5C6AZA5"/>
<keyword evidence="2" id="KW-1185">Reference proteome</keyword>
<proteinExistence type="predicted"/>
<accession>A0A5C6AZA5</accession>
<gene>
    <name evidence="1" type="ORF">Pla52n_23660</name>
</gene>